<accession>A0A154P7C7</accession>
<dbReference type="Proteomes" id="UP000076502">
    <property type="component" value="Unassembled WGS sequence"/>
</dbReference>
<proteinExistence type="predicted"/>
<name>A0A154P7C7_DUFNO</name>
<protein>
    <submittedName>
        <fullName evidence="1">Uncharacterized protein</fullName>
    </submittedName>
</protein>
<evidence type="ECO:0000313" key="1">
    <source>
        <dbReference type="EMBL" id="KZC07772.1"/>
    </source>
</evidence>
<dbReference type="AlphaFoldDB" id="A0A154P7C7"/>
<sequence>MVGALLSRDSFVDGRGEDETDLIKSRYVNWPGRYTAPRLIYPVYDSIDAPITVTRGRNSLQQRRVYATQGSKETYSSSCRTLFIPKKKKKTEKWGSAGSFVEYYRCRHLSEQLPWRQSRNDRDLLGTRKGAEIPEYRCRENPCIGQN</sequence>
<dbReference type="EMBL" id="KQ434829">
    <property type="protein sequence ID" value="KZC07772.1"/>
    <property type="molecule type" value="Genomic_DNA"/>
</dbReference>
<keyword evidence="2" id="KW-1185">Reference proteome</keyword>
<organism evidence="1 2">
    <name type="scientific">Dufourea novaeangliae</name>
    <name type="common">Sweat bee</name>
    <dbReference type="NCBI Taxonomy" id="178035"/>
    <lineage>
        <taxon>Eukaryota</taxon>
        <taxon>Metazoa</taxon>
        <taxon>Ecdysozoa</taxon>
        <taxon>Arthropoda</taxon>
        <taxon>Hexapoda</taxon>
        <taxon>Insecta</taxon>
        <taxon>Pterygota</taxon>
        <taxon>Neoptera</taxon>
        <taxon>Endopterygota</taxon>
        <taxon>Hymenoptera</taxon>
        <taxon>Apocrita</taxon>
        <taxon>Aculeata</taxon>
        <taxon>Apoidea</taxon>
        <taxon>Anthophila</taxon>
        <taxon>Halictidae</taxon>
        <taxon>Rophitinae</taxon>
        <taxon>Dufourea</taxon>
    </lineage>
</organism>
<gene>
    <name evidence="1" type="ORF">WN55_08094</name>
</gene>
<evidence type="ECO:0000313" key="2">
    <source>
        <dbReference type="Proteomes" id="UP000076502"/>
    </source>
</evidence>
<reference evidence="1 2" key="1">
    <citation type="submission" date="2015-07" db="EMBL/GenBank/DDBJ databases">
        <title>The genome of Dufourea novaeangliae.</title>
        <authorList>
            <person name="Pan H."/>
            <person name="Kapheim K."/>
        </authorList>
    </citation>
    <scope>NUCLEOTIDE SEQUENCE [LARGE SCALE GENOMIC DNA]</scope>
    <source>
        <strain evidence="1">0120121106</strain>
        <tissue evidence="1">Whole body</tissue>
    </source>
</reference>